<sequence>MKFAIVEKHLGIQKLTLWASNRSGTMREEKCEI</sequence>
<organism evidence="1 2">
    <name type="scientific">Trichinella britovi</name>
    <name type="common">Parasitic roundworm</name>
    <dbReference type="NCBI Taxonomy" id="45882"/>
    <lineage>
        <taxon>Eukaryota</taxon>
        <taxon>Metazoa</taxon>
        <taxon>Ecdysozoa</taxon>
        <taxon>Nematoda</taxon>
        <taxon>Enoplea</taxon>
        <taxon>Dorylaimia</taxon>
        <taxon>Trichinellida</taxon>
        <taxon>Trichinellidae</taxon>
        <taxon>Trichinella</taxon>
    </lineage>
</organism>
<proteinExistence type="predicted"/>
<protein>
    <submittedName>
        <fullName evidence="1">Uncharacterized protein</fullName>
    </submittedName>
</protein>
<dbReference type="Proteomes" id="UP000054653">
    <property type="component" value="Unassembled WGS sequence"/>
</dbReference>
<gene>
    <name evidence="1" type="ORF">T03_3971</name>
</gene>
<accession>A0A0V0Z391</accession>
<name>A0A0V0Z391_TRIBR</name>
<dbReference type="AlphaFoldDB" id="A0A0V0Z391"/>
<evidence type="ECO:0000313" key="2">
    <source>
        <dbReference type="Proteomes" id="UP000054653"/>
    </source>
</evidence>
<evidence type="ECO:0000313" key="1">
    <source>
        <dbReference type="EMBL" id="KRY06875.1"/>
    </source>
</evidence>
<dbReference type="EMBL" id="JYDI01004299">
    <property type="protein sequence ID" value="KRY06875.1"/>
    <property type="molecule type" value="Genomic_DNA"/>
</dbReference>
<reference evidence="1 2" key="1">
    <citation type="submission" date="2015-01" db="EMBL/GenBank/DDBJ databases">
        <title>Evolution of Trichinella species and genotypes.</title>
        <authorList>
            <person name="Korhonen P.K."/>
            <person name="Edoardo P."/>
            <person name="Giuseppe L.R."/>
            <person name="Gasser R.B."/>
        </authorList>
    </citation>
    <scope>NUCLEOTIDE SEQUENCE [LARGE SCALE GENOMIC DNA]</scope>
    <source>
        <strain evidence="1">ISS120</strain>
    </source>
</reference>
<comment type="caution">
    <text evidence="1">The sequence shown here is derived from an EMBL/GenBank/DDBJ whole genome shotgun (WGS) entry which is preliminary data.</text>
</comment>
<keyword evidence="2" id="KW-1185">Reference proteome</keyword>